<organism evidence="7 8">
    <name type="scientific">Dibothriocephalus latus</name>
    <name type="common">Fish tapeworm</name>
    <name type="synonym">Diphyllobothrium latum</name>
    <dbReference type="NCBI Taxonomy" id="60516"/>
    <lineage>
        <taxon>Eukaryota</taxon>
        <taxon>Metazoa</taxon>
        <taxon>Spiralia</taxon>
        <taxon>Lophotrochozoa</taxon>
        <taxon>Platyhelminthes</taxon>
        <taxon>Cestoda</taxon>
        <taxon>Eucestoda</taxon>
        <taxon>Diphyllobothriidea</taxon>
        <taxon>Diphyllobothriidae</taxon>
        <taxon>Dibothriocephalus</taxon>
    </lineage>
</organism>
<evidence type="ECO:0000256" key="4">
    <source>
        <dbReference type="ARBA" id="ARBA00022847"/>
    </source>
</evidence>
<dbReference type="OrthoDB" id="203097at2759"/>
<keyword evidence="6" id="KW-0472">Membrane</keyword>
<keyword evidence="5" id="KW-1133">Transmembrane helix</keyword>
<evidence type="ECO:0000256" key="5">
    <source>
        <dbReference type="ARBA" id="ARBA00022989"/>
    </source>
</evidence>
<comment type="subcellular location">
    <subcellularLocation>
        <location evidence="1">Membrane</location>
        <topology evidence="1">Multi-pass membrane protein</topology>
    </subcellularLocation>
</comment>
<evidence type="ECO:0000256" key="1">
    <source>
        <dbReference type="ARBA" id="ARBA00004141"/>
    </source>
</evidence>
<dbReference type="PANTHER" id="PTHR10361">
    <property type="entry name" value="SODIUM-BILE ACID COTRANSPORTER"/>
    <property type="match status" value="1"/>
</dbReference>
<dbReference type="Proteomes" id="UP000281553">
    <property type="component" value="Unassembled WGS sequence"/>
</dbReference>
<dbReference type="EMBL" id="UYRU01080893">
    <property type="protein sequence ID" value="VDN31465.1"/>
    <property type="molecule type" value="Genomic_DNA"/>
</dbReference>
<protein>
    <submittedName>
        <fullName evidence="7">Uncharacterized protein</fullName>
    </submittedName>
</protein>
<dbReference type="GO" id="GO:0016020">
    <property type="term" value="C:membrane"/>
    <property type="evidence" value="ECO:0007669"/>
    <property type="project" value="UniProtKB-SubCell"/>
</dbReference>
<evidence type="ECO:0000256" key="6">
    <source>
        <dbReference type="ARBA" id="ARBA00023136"/>
    </source>
</evidence>
<keyword evidence="8" id="KW-1185">Reference proteome</keyword>
<dbReference type="InterPro" id="IPR004710">
    <property type="entry name" value="Bilac:Na_transpt"/>
</dbReference>
<evidence type="ECO:0000256" key="2">
    <source>
        <dbReference type="ARBA" id="ARBA00006528"/>
    </source>
</evidence>
<sequence>MYAVKTEKWCCVRCFPVNRCLDFTVGRYIDEDIKDRQLLLFLFFPRKLYVRKGPIEQIMEVFQHSLVDDNKRVVYNFTTLPANIAGIRTFSIKCKPEHLGLAYVLVYGIPLTSSVADYETLLISGFRIAFALAKLTPISPGFGFGLLVIGFAPGGGPSNLWTRLLGGDLNLSITMTPISSLAALGMLLEACPPHHVTNASLQKNDLRERS</sequence>
<dbReference type="InterPro" id="IPR038770">
    <property type="entry name" value="Na+/solute_symporter_sf"/>
</dbReference>
<name>A0A3P7MP94_DIBLA</name>
<dbReference type="PANTHER" id="PTHR10361:SF28">
    <property type="entry name" value="P3 PROTEIN-RELATED"/>
    <property type="match status" value="1"/>
</dbReference>
<reference evidence="7 8" key="1">
    <citation type="submission" date="2018-11" db="EMBL/GenBank/DDBJ databases">
        <authorList>
            <consortium name="Pathogen Informatics"/>
        </authorList>
    </citation>
    <scope>NUCLEOTIDE SEQUENCE [LARGE SCALE GENOMIC DNA]</scope>
</reference>
<gene>
    <name evidence="7" type="ORF">DILT_LOCUS15756</name>
</gene>
<keyword evidence="4" id="KW-0769">Symport</keyword>
<dbReference type="AlphaFoldDB" id="A0A3P7MP94"/>
<dbReference type="GO" id="GO:0015293">
    <property type="term" value="F:symporter activity"/>
    <property type="evidence" value="ECO:0007669"/>
    <property type="project" value="UniProtKB-KW"/>
</dbReference>
<dbReference type="InterPro" id="IPR002657">
    <property type="entry name" value="BilAc:Na_symport/Acr3"/>
</dbReference>
<proteinExistence type="inferred from homology"/>
<accession>A0A3P7MP94</accession>
<evidence type="ECO:0000313" key="7">
    <source>
        <dbReference type="EMBL" id="VDN31465.1"/>
    </source>
</evidence>
<evidence type="ECO:0000256" key="3">
    <source>
        <dbReference type="ARBA" id="ARBA00022692"/>
    </source>
</evidence>
<comment type="similarity">
    <text evidence="2">Belongs to the bile acid:sodium symporter (BASS) (TC 2.A.28) family.</text>
</comment>
<keyword evidence="3" id="KW-0812">Transmembrane</keyword>
<keyword evidence="4" id="KW-0813">Transport</keyword>
<dbReference type="Gene3D" id="1.20.1530.20">
    <property type="match status" value="1"/>
</dbReference>
<dbReference type="Pfam" id="PF01758">
    <property type="entry name" value="SBF"/>
    <property type="match status" value="1"/>
</dbReference>
<evidence type="ECO:0000313" key="8">
    <source>
        <dbReference type="Proteomes" id="UP000281553"/>
    </source>
</evidence>